<gene>
    <name evidence="1" type="ORF">Dxin01_02217</name>
</gene>
<sequence length="275" mass="28938">MNELSSGVPYDVFRPHGLGRGGKAVRVFVGAEGDLQARASGPDPLSVFVVQASPAEVQLRVFTPTREKGESDSATVAALSALQEAGQLGDLTEVVTGKSRTAAQLCGGEWLLAQGVVQVSEAAQQPWPDFLPKVLAAHLAATERPNLVLEVATLAELDSFEPDAEQISALGRQTQTTGLVLYARWAPEAGPQRRADVSFRAFGPLKGFLEDAASSNMFACLTGVLLARGLTPPDSNMLRGAQRQPACPALLSAQYSAANESIWVGGKATRNTEGV</sequence>
<evidence type="ECO:0000313" key="2">
    <source>
        <dbReference type="Proteomes" id="UP001458946"/>
    </source>
</evidence>
<dbReference type="Proteomes" id="UP001458946">
    <property type="component" value="Unassembled WGS sequence"/>
</dbReference>
<dbReference type="SUPFAM" id="SSF54506">
    <property type="entry name" value="Diaminopimelate epimerase-like"/>
    <property type="match status" value="1"/>
</dbReference>
<protein>
    <recommendedName>
        <fullName evidence="3">Phenazine biosynthesis PhzC/PhzF protein</fullName>
    </recommendedName>
</protein>
<evidence type="ECO:0008006" key="3">
    <source>
        <dbReference type="Google" id="ProtNLM"/>
    </source>
</evidence>
<name>A0ABP9VEG5_9DEIO</name>
<evidence type="ECO:0000313" key="1">
    <source>
        <dbReference type="EMBL" id="GAA5502473.1"/>
    </source>
</evidence>
<dbReference type="InterPro" id="IPR003719">
    <property type="entry name" value="Phenazine_PhzF-like"/>
</dbReference>
<accession>A0ABP9VEG5</accession>
<dbReference type="EMBL" id="BAABRN010000024">
    <property type="protein sequence ID" value="GAA5502473.1"/>
    <property type="molecule type" value="Genomic_DNA"/>
</dbReference>
<reference evidence="1 2" key="1">
    <citation type="submission" date="2024-02" db="EMBL/GenBank/DDBJ databases">
        <title>Deinococcus xinjiangensis NBRC 107630.</title>
        <authorList>
            <person name="Ichikawa N."/>
            <person name="Katano-Makiyama Y."/>
            <person name="Hidaka K."/>
        </authorList>
    </citation>
    <scope>NUCLEOTIDE SEQUENCE [LARGE SCALE GENOMIC DNA]</scope>
    <source>
        <strain evidence="1 2">NBRC 107630</strain>
    </source>
</reference>
<keyword evidence="2" id="KW-1185">Reference proteome</keyword>
<comment type="caution">
    <text evidence="1">The sequence shown here is derived from an EMBL/GenBank/DDBJ whole genome shotgun (WGS) entry which is preliminary data.</text>
</comment>
<dbReference type="PIRSF" id="PIRSF016184">
    <property type="entry name" value="PhzC_PhzF"/>
    <property type="match status" value="1"/>
</dbReference>
<organism evidence="1 2">
    <name type="scientific">Deinococcus xinjiangensis</name>
    <dbReference type="NCBI Taxonomy" id="457454"/>
    <lineage>
        <taxon>Bacteria</taxon>
        <taxon>Thermotogati</taxon>
        <taxon>Deinococcota</taxon>
        <taxon>Deinococci</taxon>
        <taxon>Deinococcales</taxon>
        <taxon>Deinococcaceae</taxon>
        <taxon>Deinococcus</taxon>
    </lineage>
</organism>
<proteinExistence type="predicted"/>
<dbReference type="Gene3D" id="3.10.310.10">
    <property type="entry name" value="Diaminopimelate Epimerase, Chain A, domain 1"/>
    <property type="match status" value="2"/>
</dbReference>
<dbReference type="RefSeq" id="WP_353542441.1">
    <property type="nucleotide sequence ID" value="NZ_BAABRN010000024.1"/>
</dbReference>